<protein>
    <recommendedName>
        <fullName evidence="4">RRM domain-containing protein</fullName>
    </recommendedName>
</protein>
<dbReference type="GO" id="GO:0016554">
    <property type="term" value="P:cytidine to uridine editing"/>
    <property type="evidence" value="ECO:0007669"/>
    <property type="project" value="InterPro"/>
</dbReference>
<dbReference type="SMART" id="SM00360">
    <property type="entry name" value="RRM"/>
    <property type="match status" value="1"/>
</dbReference>
<comment type="caution">
    <text evidence="5">The sequence shown here is derived from an EMBL/GenBank/DDBJ whole genome shotgun (WGS) entry which is preliminary data.</text>
</comment>
<dbReference type="PANTHER" id="PTHR31346:SF11">
    <property type="entry name" value="ORGANELLE RRM DOMAIN-CONTAINING PROTEIN 1, CHLOROPLASTIC"/>
    <property type="match status" value="1"/>
</dbReference>
<dbReference type="PANTHER" id="PTHR31346">
    <property type="entry name" value="MULTIPLE ORGANELLAR RNA EDITING FACTOR 2, CHLOROPLASTIC-RELATED-RELATED"/>
    <property type="match status" value="1"/>
</dbReference>
<sequence length="378" mass="41697">MSLTSSITPLFTTPRFSAKSPEFHFQFAISNSCSSSNIVLSFSSSSFGFCCRAIPTTSTPSPYGAPTKAHQHWMVLVEPPPQGFTSRSQIINYYVKTLERVLGSERDAQMCIYDSSYEANFGFCCDITEEEAQKLAGLPGVLSVKHDPCYNSNEKDYSLPSSLSNMGSSLLFPIGTSKRWCVRTSRPAVEVSGKAPLVDYYVQILAEVLRNEKDAQMCLYRVLWGSEYGFCCEIDEECAQELAGVPGVLSVHPDDEFVSDKEDYEGGSSKYTDDSRDSSTSSVKTKKLFVTGLSFYTSEKTLRAAFEGYGKLVEVKIIVDKISKRSKGYGFLEYTTEEAANAALNQMNGKIINGWMITVDVAKKNPPKYNRGSSGPVS</sequence>
<dbReference type="AlphaFoldDB" id="A0A9P0ZTT4"/>
<evidence type="ECO:0000256" key="3">
    <source>
        <dbReference type="SAM" id="MobiDB-lite"/>
    </source>
</evidence>
<dbReference type="Gene3D" id="3.30.70.330">
    <property type="match status" value="1"/>
</dbReference>
<dbReference type="PROSITE" id="PS50102">
    <property type="entry name" value="RRM"/>
    <property type="match status" value="1"/>
</dbReference>
<evidence type="ECO:0000313" key="6">
    <source>
        <dbReference type="Proteomes" id="UP001152484"/>
    </source>
</evidence>
<accession>A0A9P0ZTT4</accession>
<dbReference type="InterPro" id="IPR039206">
    <property type="entry name" value="MORF/ORRM1/DAG-like"/>
</dbReference>
<keyword evidence="6" id="KW-1185">Reference proteome</keyword>
<dbReference type="Pfam" id="PF21864">
    <property type="entry name" value="MORF_dom"/>
    <property type="match status" value="2"/>
</dbReference>
<dbReference type="InterPro" id="IPR000504">
    <property type="entry name" value="RRM_dom"/>
</dbReference>
<name>A0A9P0ZTT4_CUSEU</name>
<evidence type="ECO:0000256" key="2">
    <source>
        <dbReference type="PROSITE-ProRule" id="PRU00176"/>
    </source>
</evidence>
<keyword evidence="1" id="KW-0809">Transit peptide</keyword>
<gene>
    <name evidence="5" type="ORF">CEURO_LOCUS19252</name>
</gene>
<dbReference type="InterPro" id="IPR054059">
    <property type="entry name" value="MORF/ORRM1/DAG-like_MORF"/>
</dbReference>
<dbReference type="InterPro" id="IPR012677">
    <property type="entry name" value="Nucleotide-bd_a/b_plait_sf"/>
</dbReference>
<reference evidence="5" key="1">
    <citation type="submission" date="2022-07" db="EMBL/GenBank/DDBJ databases">
        <authorList>
            <person name="Macas J."/>
            <person name="Novak P."/>
            <person name="Neumann P."/>
        </authorList>
    </citation>
    <scope>NUCLEOTIDE SEQUENCE</scope>
</reference>
<dbReference type="InterPro" id="IPR037045">
    <property type="entry name" value="S8pro/Inhibitor_I9_sf"/>
</dbReference>
<dbReference type="GO" id="GO:0080156">
    <property type="term" value="P:mitochondrial mRNA modification"/>
    <property type="evidence" value="ECO:0007669"/>
    <property type="project" value="TreeGrafter"/>
</dbReference>
<dbReference type="GO" id="GO:0005739">
    <property type="term" value="C:mitochondrion"/>
    <property type="evidence" value="ECO:0007669"/>
    <property type="project" value="TreeGrafter"/>
</dbReference>
<dbReference type="EMBL" id="CAMAPE010000054">
    <property type="protein sequence ID" value="CAH9111438.1"/>
    <property type="molecule type" value="Genomic_DNA"/>
</dbReference>
<dbReference type="SUPFAM" id="SSF54928">
    <property type="entry name" value="RNA-binding domain, RBD"/>
    <property type="match status" value="1"/>
</dbReference>
<dbReference type="Proteomes" id="UP001152484">
    <property type="component" value="Unassembled WGS sequence"/>
</dbReference>
<keyword evidence="2" id="KW-0694">RNA-binding</keyword>
<dbReference type="GO" id="GO:0003723">
    <property type="term" value="F:RNA binding"/>
    <property type="evidence" value="ECO:0007669"/>
    <property type="project" value="UniProtKB-UniRule"/>
</dbReference>
<evidence type="ECO:0000259" key="4">
    <source>
        <dbReference type="PROSITE" id="PS50102"/>
    </source>
</evidence>
<evidence type="ECO:0000256" key="1">
    <source>
        <dbReference type="ARBA" id="ARBA00022946"/>
    </source>
</evidence>
<proteinExistence type="predicted"/>
<dbReference type="InterPro" id="IPR035979">
    <property type="entry name" value="RBD_domain_sf"/>
</dbReference>
<dbReference type="OrthoDB" id="4207594at2759"/>
<evidence type="ECO:0000313" key="5">
    <source>
        <dbReference type="EMBL" id="CAH9111438.1"/>
    </source>
</evidence>
<feature type="region of interest" description="Disordered" evidence="3">
    <location>
        <begin position="258"/>
        <end position="280"/>
    </location>
</feature>
<dbReference type="Gene3D" id="3.30.70.80">
    <property type="entry name" value="Peptidase S8 propeptide/proteinase inhibitor I9"/>
    <property type="match status" value="2"/>
</dbReference>
<dbReference type="Pfam" id="PF00076">
    <property type="entry name" value="RRM_1"/>
    <property type="match status" value="1"/>
</dbReference>
<feature type="domain" description="RRM" evidence="4">
    <location>
        <begin position="286"/>
        <end position="364"/>
    </location>
</feature>
<organism evidence="5 6">
    <name type="scientific">Cuscuta europaea</name>
    <name type="common">European dodder</name>
    <dbReference type="NCBI Taxonomy" id="41803"/>
    <lineage>
        <taxon>Eukaryota</taxon>
        <taxon>Viridiplantae</taxon>
        <taxon>Streptophyta</taxon>
        <taxon>Embryophyta</taxon>
        <taxon>Tracheophyta</taxon>
        <taxon>Spermatophyta</taxon>
        <taxon>Magnoliopsida</taxon>
        <taxon>eudicotyledons</taxon>
        <taxon>Gunneridae</taxon>
        <taxon>Pentapetalae</taxon>
        <taxon>asterids</taxon>
        <taxon>lamiids</taxon>
        <taxon>Solanales</taxon>
        <taxon>Convolvulaceae</taxon>
        <taxon>Cuscuteae</taxon>
        <taxon>Cuscuta</taxon>
        <taxon>Cuscuta subgen. Cuscuta</taxon>
    </lineage>
</organism>